<dbReference type="PRINTS" id="PR00834">
    <property type="entry name" value="PROTEASES2C"/>
</dbReference>
<dbReference type="SMART" id="SM00228">
    <property type="entry name" value="PDZ"/>
    <property type="match status" value="1"/>
</dbReference>
<evidence type="ECO:0000256" key="2">
    <source>
        <dbReference type="ARBA" id="ARBA00022801"/>
    </source>
</evidence>
<dbReference type="InterPro" id="IPR041489">
    <property type="entry name" value="PDZ_6"/>
</dbReference>
<dbReference type="InterPro" id="IPR036034">
    <property type="entry name" value="PDZ_sf"/>
</dbReference>
<accession>A0A318S319</accession>
<evidence type="ECO:0000313" key="4">
    <source>
        <dbReference type="EMBL" id="PYE51815.1"/>
    </source>
</evidence>
<dbReference type="Proteomes" id="UP000248326">
    <property type="component" value="Unassembled WGS sequence"/>
</dbReference>
<dbReference type="Pfam" id="PF17820">
    <property type="entry name" value="PDZ_6"/>
    <property type="match status" value="1"/>
</dbReference>
<dbReference type="GO" id="GO:0006508">
    <property type="term" value="P:proteolysis"/>
    <property type="evidence" value="ECO:0007669"/>
    <property type="project" value="UniProtKB-KW"/>
</dbReference>
<name>A0A318S319_9DEIO</name>
<dbReference type="InterPro" id="IPR001940">
    <property type="entry name" value="Peptidase_S1C"/>
</dbReference>
<dbReference type="SUPFAM" id="SSF50494">
    <property type="entry name" value="Trypsin-like serine proteases"/>
    <property type="match status" value="1"/>
</dbReference>
<sequence>MPFASIPKVPEWLDDLKASVLHVRSGRGHGGAFVWSVSPSGVRVLTNHHVVARRNDVKLAREDGSWMEARVVASDPALDLALLETKASLPFVRVGDSRALRLGELVFALGHPWGRPWVLTHGVVSGLGEVRFGRAPREFVRSDVRLAPGNSGGPLVNASGEVIGVNSMVWGGRLGVAVPAHVAHAWLANLDAPKVKLGVGAASARLDGRRVVIVTFVENASAAREAGLRVGDVILAANGELLPHPEALRAYLTAAGELTLDVWRGGATSSVVVRLREARAA</sequence>
<reference evidence="4 5" key="1">
    <citation type="submission" date="2018-06" db="EMBL/GenBank/DDBJ databases">
        <title>Genomic Encyclopedia of Type Strains, Phase IV (KMG-IV): sequencing the most valuable type-strain genomes for metagenomic binning, comparative biology and taxonomic classification.</title>
        <authorList>
            <person name="Goeker M."/>
        </authorList>
    </citation>
    <scope>NUCLEOTIDE SEQUENCE [LARGE SCALE GENOMIC DNA]</scope>
    <source>
        <strain evidence="4 5">DSM 18048</strain>
    </source>
</reference>
<dbReference type="PROSITE" id="PS50106">
    <property type="entry name" value="PDZ"/>
    <property type="match status" value="1"/>
</dbReference>
<evidence type="ECO:0000313" key="5">
    <source>
        <dbReference type="Proteomes" id="UP000248326"/>
    </source>
</evidence>
<gene>
    <name evidence="4" type="ORF">DES52_11415</name>
</gene>
<dbReference type="OrthoDB" id="9758917at2"/>
<keyword evidence="5" id="KW-1185">Reference proteome</keyword>
<dbReference type="SUPFAM" id="SSF50156">
    <property type="entry name" value="PDZ domain-like"/>
    <property type="match status" value="1"/>
</dbReference>
<dbReference type="InterPro" id="IPR001478">
    <property type="entry name" value="PDZ"/>
</dbReference>
<protein>
    <submittedName>
        <fullName evidence="4">Serine protease Do</fullName>
    </submittedName>
</protein>
<dbReference type="RefSeq" id="WP_110887848.1">
    <property type="nucleotide sequence ID" value="NZ_QJSX01000014.1"/>
</dbReference>
<comment type="caution">
    <text evidence="4">The sequence shown here is derived from an EMBL/GenBank/DDBJ whole genome shotgun (WGS) entry which is preliminary data.</text>
</comment>
<evidence type="ECO:0000256" key="1">
    <source>
        <dbReference type="ARBA" id="ARBA00022670"/>
    </source>
</evidence>
<keyword evidence="1 4" id="KW-0645">Protease</keyword>
<dbReference type="Pfam" id="PF13365">
    <property type="entry name" value="Trypsin_2"/>
    <property type="match status" value="1"/>
</dbReference>
<dbReference type="Gene3D" id="2.40.10.120">
    <property type="match status" value="1"/>
</dbReference>
<evidence type="ECO:0000259" key="3">
    <source>
        <dbReference type="PROSITE" id="PS50106"/>
    </source>
</evidence>
<keyword evidence="2" id="KW-0378">Hydrolase</keyword>
<dbReference type="AlphaFoldDB" id="A0A318S319"/>
<dbReference type="PANTHER" id="PTHR43343">
    <property type="entry name" value="PEPTIDASE S12"/>
    <property type="match status" value="1"/>
</dbReference>
<dbReference type="Gene3D" id="2.30.42.10">
    <property type="match status" value="1"/>
</dbReference>
<feature type="domain" description="PDZ" evidence="3">
    <location>
        <begin position="197"/>
        <end position="266"/>
    </location>
</feature>
<dbReference type="GO" id="GO:0004252">
    <property type="term" value="F:serine-type endopeptidase activity"/>
    <property type="evidence" value="ECO:0007669"/>
    <property type="project" value="InterPro"/>
</dbReference>
<dbReference type="PANTHER" id="PTHR43343:SF3">
    <property type="entry name" value="PROTEASE DO-LIKE 8, CHLOROPLASTIC"/>
    <property type="match status" value="1"/>
</dbReference>
<dbReference type="InterPro" id="IPR009003">
    <property type="entry name" value="Peptidase_S1_PA"/>
</dbReference>
<dbReference type="EMBL" id="QJSX01000014">
    <property type="protein sequence ID" value="PYE51815.1"/>
    <property type="molecule type" value="Genomic_DNA"/>
</dbReference>
<organism evidence="4 5">
    <name type="scientific">Deinococcus yavapaiensis KR-236</name>
    <dbReference type="NCBI Taxonomy" id="694435"/>
    <lineage>
        <taxon>Bacteria</taxon>
        <taxon>Thermotogati</taxon>
        <taxon>Deinococcota</taxon>
        <taxon>Deinococci</taxon>
        <taxon>Deinococcales</taxon>
        <taxon>Deinococcaceae</taxon>
        <taxon>Deinococcus</taxon>
    </lineage>
</organism>
<proteinExistence type="predicted"/>
<dbReference type="InterPro" id="IPR051201">
    <property type="entry name" value="Chloro_Bact_Ser_Proteases"/>
</dbReference>